<organism evidence="4 5">
    <name type="scientific">Sulfuritortus calidifontis</name>
    <dbReference type="NCBI Taxonomy" id="1914471"/>
    <lineage>
        <taxon>Bacteria</taxon>
        <taxon>Pseudomonadati</taxon>
        <taxon>Pseudomonadota</taxon>
        <taxon>Betaproteobacteria</taxon>
        <taxon>Nitrosomonadales</taxon>
        <taxon>Thiobacillaceae</taxon>
        <taxon>Sulfuritortus</taxon>
    </lineage>
</organism>
<dbReference type="OrthoDB" id="5294582at2"/>
<dbReference type="NCBIfam" id="TIGR02098">
    <property type="entry name" value="MJ0042_CXXC"/>
    <property type="match status" value="1"/>
</dbReference>
<feature type="domain" description="Zinc finger/thioredoxin putative" evidence="3">
    <location>
        <begin position="1"/>
        <end position="37"/>
    </location>
</feature>
<dbReference type="InterPro" id="IPR021834">
    <property type="entry name" value="DUF3426"/>
</dbReference>
<dbReference type="Pfam" id="PF11906">
    <property type="entry name" value="DUF3426"/>
    <property type="match status" value="1"/>
</dbReference>
<evidence type="ECO:0000259" key="3">
    <source>
        <dbReference type="Pfam" id="PF13719"/>
    </source>
</evidence>
<evidence type="ECO:0000256" key="2">
    <source>
        <dbReference type="SAM" id="Phobius"/>
    </source>
</evidence>
<accession>A0A4R3JU86</accession>
<name>A0A4R3JU86_9PROT</name>
<dbReference type="EMBL" id="SLZY01000010">
    <property type="protein sequence ID" value="TCS71300.1"/>
    <property type="molecule type" value="Genomic_DNA"/>
</dbReference>
<evidence type="ECO:0000313" key="5">
    <source>
        <dbReference type="Proteomes" id="UP000295135"/>
    </source>
</evidence>
<feature type="region of interest" description="Disordered" evidence="1">
    <location>
        <begin position="49"/>
        <end position="81"/>
    </location>
</feature>
<keyword evidence="2" id="KW-0472">Membrane</keyword>
<sequence>MLTACPECRTTFRISQEQLDAKRGLVRCGHCNAVFNAYDALLPEIRVPPAEAGPETPPVAAPAPAVPEPEPAAELPGQRQEPRLDLKFKLEPPEPEPAPEPDLRADILAGLAAYREEPPVEPVELPPWLEEATREPESPDSILLSELPVREKAGWQGVVRGLFATLLVLLLIAQALYFLRSPLAAWQPVLRPYLEAACAPFGCQVPLPRDRDALRVESSSLETDPESPASARLRVAFSNRADQAMAWPHLVLTLTDLRDKPLAQRVFAPREYLPARHLNTSGIKAGQEYEVQLDLDLASLTAAGYRVALEYP</sequence>
<feature type="transmembrane region" description="Helical" evidence="2">
    <location>
        <begin position="158"/>
        <end position="179"/>
    </location>
</feature>
<dbReference type="InterPro" id="IPR011723">
    <property type="entry name" value="Znf/thioredoxin_put"/>
</dbReference>
<keyword evidence="5" id="KW-1185">Reference proteome</keyword>
<gene>
    <name evidence="4" type="ORF">EDC61_11026</name>
</gene>
<reference evidence="4 5" key="1">
    <citation type="submission" date="2019-03" db="EMBL/GenBank/DDBJ databases">
        <title>Genomic Encyclopedia of Type Strains, Phase IV (KMG-IV): sequencing the most valuable type-strain genomes for metagenomic binning, comparative biology and taxonomic classification.</title>
        <authorList>
            <person name="Goeker M."/>
        </authorList>
    </citation>
    <scope>NUCLEOTIDE SEQUENCE [LARGE SCALE GENOMIC DNA]</scope>
    <source>
        <strain evidence="4 5">DSM 103923</strain>
    </source>
</reference>
<dbReference type="Pfam" id="PF13719">
    <property type="entry name" value="Zn_ribbon_5"/>
    <property type="match status" value="1"/>
</dbReference>
<dbReference type="AlphaFoldDB" id="A0A4R3JU86"/>
<comment type="caution">
    <text evidence="4">The sequence shown here is derived from an EMBL/GenBank/DDBJ whole genome shotgun (WGS) entry which is preliminary data.</text>
</comment>
<keyword evidence="2" id="KW-1133">Transmembrane helix</keyword>
<dbReference type="Proteomes" id="UP000295135">
    <property type="component" value="Unassembled WGS sequence"/>
</dbReference>
<proteinExistence type="predicted"/>
<evidence type="ECO:0000313" key="4">
    <source>
        <dbReference type="EMBL" id="TCS71300.1"/>
    </source>
</evidence>
<feature type="compositionally biased region" description="Pro residues" evidence="1">
    <location>
        <begin position="55"/>
        <end position="70"/>
    </location>
</feature>
<protein>
    <submittedName>
        <fullName evidence="4">Putative Zn finger-like uncharacterized protein</fullName>
    </submittedName>
</protein>
<evidence type="ECO:0000256" key="1">
    <source>
        <dbReference type="SAM" id="MobiDB-lite"/>
    </source>
</evidence>
<dbReference type="RefSeq" id="WP_126463193.1">
    <property type="nucleotide sequence ID" value="NZ_AP018721.1"/>
</dbReference>
<keyword evidence="2" id="KW-0812">Transmembrane</keyword>